<evidence type="ECO:0000256" key="1">
    <source>
        <dbReference type="ARBA" id="ARBA00022679"/>
    </source>
</evidence>
<dbReference type="CDD" id="cd05568">
    <property type="entry name" value="PTS_IIB_bgl_like"/>
    <property type="match status" value="1"/>
</dbReference>
<keyword evidence="1" id="KW-0808">Transferase</keyword>
<dbReference type="EMBL" id="BKBI01000005">
    <property type="protein sequence ID" value="GEQ35265.1"/>
    <property type="molecule type" value="Genomic_DNA"/>
</dbReference>
<accession>A0AAV3WR92</accession>
<comment type="caution">
    <text evidence="9">The sequence shown here is derived from an EMBL/GenBank/DDBJ whole genome shotgun (WGS) entry which is preliminary data.</text>
</comment>
<evidence type="ECO:0000256" key="5">
    <source>
        <dbReference type="ARBA" id="ARBA00023163"/>
    </source>
</evidence>
<keyword evidence="2" id="KW-0677">Repeat</keyword>
<dbReference type="GO" id="GO:0006355">
    <property type="term" value="P:regulation of DNA-templated transcription"/>
    <property type="evidence" value="ECO:0007669"/>
    <property type="project" value="InterPro"/>
</dbReference>
<dbReference type="PROSITE" id="PS51099">
    <property type="entry name" value="PTS_EIIB_TYPE_2"/>
    <property type="match status" value="1"/>
</dbReference>
<keyword evidence="3" id="KW-0805">Transcription regulation</keyword>
<protein>
    <submittedName>
        <fullName evidence="9">Transcriptional antiterminator</fullName>
    </submittedName>
</protein>
<feature type="domain" description="PTS EIIB type-2" evidence="7">
    <location>
        <begin position="405"/>
        <end position="493"/>
    </location>
</feature>
<name>A0AAV3WR92_9LACT</name>
<dbReference type="GO" id="GO:0009401">
    <property type="term" value="P:phosphoenolpyruvate-dependent sugar phosphotransferase system"/>
    <property type="evidence" value="ECO:0007669"/>
    <property type="project" value="InterPro"/>
</dbReference>
<gene>
    <name evidence="9" type="primary">bglG_2</name>
    <name evidence="9" type="ORF">M132T_07730</name>
</gene>
<evidence type="ECO:0000259" key="8">
    <source>
        <dbReference type="PROSITE" id="PS51372"/>
    </source>
</evidence>
<dbReference type="CDD" id="cd00211">
    <property type="entry name" value="PTS_IIA_fru"/>
    <property type="match status" value="1"/>
</dbReference>
<dbReference type="AlphaFoldDB" id="A0AAV3WR92"/>
<evidence type="ECO:0000256" key="3">
    <source>
        <dbReference type="ARBA" id="ARBA00023015"/>
    </source>
</evidence>
<dbReference type="RefSeq" id="WP_091761206.1">
    <property type="nucleotide sequence ID" value="NZ_BJVX01000004.1"/>
</dbReference>
<dbReference type="SUPFAM" id="SSF55804">
    <property type="entry name" value="Phoshotransferase/anion transport protein"/>
    <property type="match status" value="1"/>
</dbReference>
<feature type="domain" description="PRD" evidence="8">
    <location>
        <begin position="292"/>
        <end position="400"/>
    </location>
</feature>
<dbReference type="InterPro" id="IPR011608">
    <property type="entry name" value="PRD"/>
</dbReference>
<dbReference type="PROSITE" id="PS51094">
    <property type="entry name" value="PTS_EIIA_TYPE_2"/>
    <property type="match status" value="1"/>
</dbReference>
<dbReference type="InterPro" id="IPR050661">
    <property type="entry name" value="BglG_antiterminators"/>
</dbReference>
<evidence type="ECO:0000313" key="10">
    <source>
        <dbReference type="Proteomes" id="UP000887127"/>
    </source>
</evidence>
<dbReference type="Proteomes" id="UP000887127">
    <property type="component" value="Unassembled WGS sequence"/>
</dbReference>
<dbReference type="Gene3D" id="1.10.1790.10">
    <property type="entry name" value="PRD domain"/>
    <property type="match status" value="1"/>
</dbReference>
<evidence type="ECO:0000259" key="7">
    <source>
        <dbReference type="PROSITE" id="PS51099"/>
    </source>
</evidence>
<evidence type="ECO:0000256" key="2">
    <source>
        <dbReference type="ARBA" id="ARBA00022737"/>
    </source>
</evidence>
<dbReference type="Pfam" id="PF00874">
    <property type="entry name" value="PRD"/>
    <property type="match status" value="1"/>
</dbReference>
<dbReference type="Pfam" id="PF05043">
    <property type="entry name" value="Mga"/>
    <property type="match status" value="1"/>
</dbReference>
<organism evidence="9 10">
    <name type="scientific">Marinilactibacillus psychrotolerans</name>
    <dbReference type="NCBI Taxonomy" id="191770"/>
    <lineage>
        <taxon>Bacteria</taxon>
        <taxon>Bacillati</taxon>
        <taxon>Bacillota</taxon>
        <taxon>Bacilli</taxon>
        <taxon>Lactobacillales</taxon>
        <taxon>Carnobacteriaceae</taxon>
        <taxon>Marinilactibacillus</taxon>
    </lineage>
</organism>
<keyword evidence="5" id="KW-0804">Transcription</keyword>
<dbReference type="InterPro" id="IPR002178">
    <property type="entry name" value="PTS_EIIA_type-2_dom"/>
</dbReference>
<dbReference type="InterPro" id="IPR036634">
    <property type="entry name" value="PRD_sf"/>
</dbReference>
<evidence type="ECO:0000313" key="9">
    <source>
        <dbReference type="EMBL" id="GEQ35265.1"/>
    </source>
</evidence>
<dbReference type="Gene3D" id="3.40.930.10">
    <property type="entry name" value="Mannitol-specific EII, Chain A"/>
    <property type="match status" value="1"/>
</dbReference>
<dbReference type="InterPro" id="IPR013011">
    <property type="entry name" value="PTS_EIIB_2"/>
</dbReference>
<dbReference type="SUPFAM" id="SSF63520">
    <property type="entry name" value="PTS-regulatory domain, PRD"/>
    <property type="match status" value="1"/>
</dbReference>
<dbReference type="InterPro" id="IPR007737">
    <property type="entry name" value="Mga_HTH"/>
</dbReference>
<dbReference type="GO" id="GO:0008982">
    <property type="term" value="F:protein-N(PI)-phosphohistidine-sugar phosphotransferase activity"/>
    <property type="evidence" value="ECO:0007669"/>
    <property type="project" value="InterPro"/>
</dbReference>
<dbReference type="PANTHER" id="PTHR30185">
    <property type="entry name" value="CRYPTIC BETA-GLUCOSIDE BGL OPERON ANTITERMINATOR"/>
    <property type="match status" value="1"/>
</dbReference>
<evidence type="ECO:0000259" key="6">
    <source>
        <dbReference type="PROSITE" id="PS51094"/>
    </source>
</evidence>
<evidence type="ECO:0000256" key="4">
    <source>
        <dbReference type="ARBA" id="ARBA00023159"/>
    </source>
</evidence>
<proteinExistence type="predicted"/>
<dbReference type="InterPro" id="IPR016152">
    <property type="entry name" value="PTrfase/Anion_transptr"/>
</dbReference>
<dbReference type="GeneID" id="96910796"/>
<feature type="domain" description="PTS EIIA type-2" evidence="6">
    <location>
        <begin position="549"/>
        <end position="692"/>
    </location>
</feature>
<dbReference type="Pfam" id="PF00359">
    <property type="entry name" value="PTS_EIIA_2"/>
    <property type="match status" value="1"/>
</dbReference>
<keyword evidence="4" id="KW-0010">Activator</keyword>
<dbReference type="PANTHER" id="PTHR30185:SF18">
    <property type="entry name" value="TRANSCRIPTIONAL REGULATOR MTLR"/>
    <property type="match status" value="1"/>
</dbReference>
<dbReference type="PROSITE" id="PS51372">
    <property type="entry name" value="PRD_2"/>
    <property type="match status" value="1"/>
</dbReference>
<dbReference type="SUPFAM" id="SSF52794">
    <property type="entry name" value="PTS system IIB component-like"/>
    <property type="match status" value="1"/>
</dbReference>
<sequence>MKDRTLKTLIRLIDSDLPLSMETLKIEFNVSSRTVRNELNEINFFLEREGISRIQNIRGKGFVLKVTNEQKKKILEINDFQNASIYLSRDERIFDLIMSFSLSESYVFCHQKEKEYRISKSTMDEDMRRVRNILQEYGIEVLSTVKQGILLQGSERSIRTMVYDIINRFVGVVALNEKRHSETIIENILYKYIPNNILRKLDTIYDNSISATEESAYRNQLILFTSVWLIRYKLQNTVTGLSTIKGSNKKIEMKAFTNEVCETFGINPPEIELQYINFILDSFSAKDVTKSIEWIQAQMLSIQLIKWVETETNIPFSRKEEVLQEGLYKHILGLIKRVKSDIQIINPLKETIQNYYHAIYQAISKFASNIETVTGKKLTEDEIAFLTIHFSTSVSAIKQDLKYSYKAVIVCNHGMITGKLLSENLREEFNIDTVGVLSSRETDLINKLDVDVVFSTLNIPFKGKPLLVLDPIIKEEDKETIRNFLQENNQFKRMTHNSEDATKLFYSFIDILNESGGRVSKEIYQSLEELFDTHNLKMNKKEIQPMLKDVLKDSDILLSEKAEDWGDAIRRVSIPLLRENIIEERYIDAMIKSVEEYGPYIVIGKNIALAHARPEDGVNKLGVSVATLDRPIAFGNDDNDPVKIIFCLAAVDSYSHLNIMKNLIDLINDEEKINEIMKCKNITEFKEILYSGN</sequence>
<dbReference type="InterPro" id="IPR036095">
    <property type="entry name" value="PTS_EIIB-like_sf"/>
</dbReference>
<reference evidence="9" key="1">
    <citation type="submission" date="2019-08" db="EMBL/GenBank/DDBJ databases">
        <title>Marinilactibacillus psychrotolerans M13-2T whole genome sequencing project.</title>
        <authorList>
            <person name="Ishikawa M."/>
            <person name="Suzuki T."/>
            <person name="Matsutani M."/>
        </authorList>
    </citation>
    <scope>NUCLEOTIDE SEQUENCE</scope>
    <source>
        <strain evidence="9">M13-2T</strain>
    </source>
</reference>